<keyword evidence="2" id="KW-1003">Cell membrane</keyword>
<dbReference type="PIRSF" id="PIRSF026649">
    <property type="entry name" value="MsbB"/>
    <property type="match status" value="1"/>
</dbReference>
<dbReference type="GO" id="GO:0005886">
    <property type="term" value="C:plasma membrane"/>
    <property type="evidence" value="ECO:0007669"/>
    <property type="project" value="UniProtKB-SubCell"/>
</dbReference>
<protein>
    <submittedName>
        <fullName evidence="7">Lipid A biosynthesis acyltransferase</fullName>
    </submittedName>
</protein>
<dbReference type="RefSeq" id="WP_085749221.1">
    <property type="nucleotide sequence ID" value="NZ_BSPR01000001.1"/>
</dbReference>
<sequence length="287" mass="31756">MLTLFRWFSRFPLRVLHALGALLGWITYACSPTYRRRLQANATLAGVPEAEWRGAIASAGRMVAEIPYLWGRPPGEPILPKVRFENEGLLADALAQGQGVLLLTPHMGSFEVTAQAIAERFGATQPITVLYRPARHPLLKELVRTSRERPNLMAAPATLSGVRQMIRALRKGEMVGLLPDQVPPDGMGVWAPFFGQPAYTMTLASRLVQQTGATLLLTWGERLPHGAGFVQRFLPFPEALPADAAESAAAINRAMEGLIRQRPSQYLWGYHRYKAPREQPAASENKE</sequence>
<dbReference type="OrthoDB" id="8524027at2"/>
<organism evidence="7 8">
    <name type="scientific">Piscinibacter gummiphilus</name>
    <dbReference type="NCBI Taxonomy" id="946333"/>
    <lineage>
        <taxon>Bacteria</taxon>
        <taxon>Pseudomonadati</taxon>
        <taxon>Pseudomonadota</taxon>
        <taxon>Betaproteobacteria</taxon>
        <taxon>Burkholderiales</taxon>
        <taxon>Sphaerotilaceae</taxon>
        <taxon>Piscinibacter</taxon>
    </lineage>
</organism>
<comment type="subcellular location">
    <subcellularLocation>
        <location evidence="1">Cell inner membrane</location>
    </subcellularLocation>
</comment>
<keyword evidence="4 7" id="KW-0808">Transferase</keyword>
<dbReference type="EMBL" id="CP015118">
    <property type="protein sequence ID" value="ARN18984.1"/>
    <property type="molecule type" value="Genomic_DNA"/>
</dbReference>
<dbReference type="NCBIfam" id="NF006487">
    <property type="entry name" value="PRK08905.1"/>
    <property type="match status" value="1"/>
</dbReference>
<dbReference type="CDD" id="cd07984">
    <property type="entry name" value="LPLAT_LABLAT-like"/>
    <property type="match status" value="1"/>
</dbReference>
<proteinExistence type="predicted"/>
<accession>A0A1W6L418</accession>
<evidence type="ECO:0000256" key="1">
    <source>
        <dbReference type="ARBA" id="ARBA00004533"/>
    </source>
</evidence>
<evidence type="ECO:0000256" key="6">
    <source>
        <dbReference type="ARBA" id="ARBA00023315"/>
    </source>
</evidence>
<evidence type="ECO:0000256" key="3">
    <source>
        <dbReference type="ARBA" id="ARBA00022519"/>
    </source>
</evidence>
<keyword evidence="3" id="KW-0997">Cell inner membrane</keyword>
<name>A0A1W6L418_9BURK</name>
<dbReference type="Pfam" id="PF03279">
    <property type="entry name" value="Lip_A_acyltrans"/>
    <property type="match status" value="1"/>
</dbReference>
<keyword evidence="5" id="KW-0472">Membrane</keyword>
<dbReference type="PANTHER" id="PTHR30606:SF10">
    <property type="entry name" value="PHOSPHATIDYLINOSITOL MANNOSIDE ACYLTRANSFERASE"/>
    <property type="match status" value="1"/>
</dbReference>
<dbReference type="PANTHER" id="PTHR30606">
    <property type="entry name" value="LIPID A BIOSYNTHESIS LAUROYL ACYLTRANSFERASE"/>
    <property type="match status" value="1"/>
</dbReference>
<dbReference type="PROSITE" id="PS51257">
    <property type="entry name" value="PROKAR_LIPOPROTEIN"/>
    <property type="match status" value="1"/>
</dbReference>
<dbReference type="GO" id="GO:0016746">
    <property type="term" value="F:acyltransferase activity"/>
    <property type="evidence" value="ECO:0007669"/>
    <property type="project" value="UniProtKB-KW"/>
</dbReference>
<dbReference type="STRING" id="946333.A4W93_03100"/>
<gene>
    <name evidence="7" type="ORF">A4W93_03100</name>
</gene>
<dbReference type="Proteomes" id="UP000193427">
    <property type="component" value="Chromosome"/>
</dbReference>
<reference evidence="7 8" key="1">
    <citation type="submission" date="2016-04" db="EMBL/GenBank/DDBJ databases">
        <title>Complete genome sequence of natural rubber-degrading, novel Gram-negative bacterium, Rhizobacter gummiphilus strain NS21.</title>
        <authorList>
            <person name="Tabata M."/>
            <person name="Kasai D."/>
            <person name="Fukuda M."/>
        </authorList>
    </citation>
    <scope>NUCLEOTIDE SEQUENCE [LARGE SCALE GENOMIC DNA]</scope>
    <source>
        <strain evidence="7 8">NS21</strain>
    </source>
</reference>
<evidence type="ECO:0000313" key="7">
    <source>
        <dbReference type="EMBL" id="ARN18984.1"/>
    </source>
</evidence>
<keyword evidence="8" id="KW-1185">Reference proteome</keyword>
<dbReference type="InterPro" id="IPR004960">
    <property type="entry name" value="LipA_acyltrans"/>
</dbReference>
<evidence type="ECO:0000256" key="2">
    <source>
        <dbReference type="ARBA" id="ARBA00022475"/>
    </source>
</evidence>
<evidence type="ECO:0000313" key="8">
    <source>
        <dbReference type="Proteomes" id="UP000193427"/>
    </source>
</evidence>
<keyword evidence="6 7" id="KW-0012">Acyltransferase</keyword>
<dbReference type="KEGG" id="rgu:A4W93_03100"/>
<dbReference type="GO" id="GO:0009247">
    <property type="term" value="P:glycolipid biosynthetic process"/>
    <property type="evidence" value="ECO:0007669"/>
    <property type="project" value="UniProtKB-ARBA"/>
</dbReference>
<dbReference type="AlphaFoldDB" id="A0A1W6L418"/>
<evidence type="ECO:0000256" key="5">
    <source>
        <dbReference type="ARBA" id="ARBA00023136"/>
    </source>
</evidence>
<evidence type="ECO:0000256" key="4">
    <source>
        <dbReference type="ARBA" id="ARBA00022679"/>
    </source>
</evidence>